<dbReference type="Proteomes" id="UP000092443">
    <property type="component" value="Unplaced"/>
</dbReference>
<reference evidence="4" key="1">
    <citation type="submission" date="2025-08" db="UniProtKB">
        <authorList>
            <consortium name="RefSeq"/>
        </authorList>
    </citation>
    <scope>IDENTIFICATION</scope>
    <source>
        <tissue evidence="4">Whole body pupa</tissue>
    </source>
</reference>
<evidence type="ECO:0000256" key="1">
    <source>
        <dbReference type="RuleBase" id="RU367043"/>
    </source>
</evidence>
<evidence type="ECO:0000259" key="2">
    <source>
        <dbReference type="Pfam" id="PF02953"/>
    </source>
</evidence>
<comment type="subcellular location">
    <subcellularLocation>
        <location evidence="1">Mitochondrion inner membrane</location>
        <topology evidence="1">Peripheral membrane protein</topology>
        <orientation evidence="1">Intermembrane side</orientation>
    </subcellularLocation>
</comment>
<keyword evidence="1" id="KW-0496">Mitochondrion</keyword>
<comment type="function">
    <text evidence="1">Mitochondrial intermembrane chaperone that participates in the import and insertion of some multi-pass transmembrane proteins into the mitochondrial inner membrane. Also required for the transfer of beta-barrel precursors from the TOM complex to the sorting and assembly machinery (SAM complex) of the outer membrane. Acts as a chaperone-like protein that protects the hydrophobic precursors from aggregation and guide them through the mitochondrial intermembrane space.</text>
</comment>
<feature type="domain" description="Tim10-like" evidence="2">
    <location>
        <begin position="19"/>
        <end position="80"/>
    </location>
</feature>
<evidence type="ECO:0000313" key="3">
    <source>
        <dbReference type="Proteomes" id="UP000092443"/>
    </source>
</evidence>
<comment type="subunit">
    <text evidence="1">Heterohexamer.</text>
</comment>
<comment type="similarity">
    <text evidence="1">Belongs to the small Tim family.</text>
</comment>
<proteinExistence type="inferred from homology"/>
<dbReference type="InterPro" id="IPR035427">
    <property type="entry name" value="Tim10-like_dom_sf"/>
</dbReference>
<sequence length="90" mass="10209">MSDFDSTSSSINGDKELQEFLMIEKQKAQVNAQIHEFNEICWDKCIGKPGSKLDSSTETCLTNCVDRFIDTSLLITQRFAHMLQKRSSGM</sequence>
<dbReference type="GeneID" id="119644199"/>
<keyword evidence="1" id="KW-1015">Disulfide bond</keyword>
<dbReference type="InterPro" id="IPR004217">
    <property type="entry name" value="Tim10-like"/>
</dbReference>
<name>A0A9C6E3L9_9MUSC</name>
<keyword evidence="1" id="KW-0472">Membrane</keyword>
<keyword evidence="1" id="KW-0653">Protein transport</keyword>
<dbReference type="RefSeq" id="XP_037899659.1">
    <property type="nucleotide sequence ID" value="XM_038043731.1"/>
</dbReference>
<dbReference type="KEGG" id="gfs:119644199"/>
<dbReference type="SUPFAM" id="SSF144122">
    <property type="entry name" value="Tim10-like"/>
    <property type="match status" value="1"/>
</dbReference>
<organism evidence="3 4">
    <name type="scientific">Glossina fuscipes</name>
    <dbReference type="NCBI Taxonomy" id="7396"/>
    <lineage>
        <taxon>Eukaryota</taxon>
        <taxon>Metazoa</taxon>
        <taxon>Ecdysozoa</taxon>
        <taxon>Arthropoda</taxon>
        <taxon>Hexapoda</taxon>
        <taxon>Insecta</taxon>
        <taxon>Pterygota</taxon>
        <taxon>Neoptera</taxon>
        <taxon>Endopterygota</taxon>
        <taxon>Diptera</taxon>
        <taxon>Brachycera</taxon>
        <taxon>Muscomorpha</taxon>
        <taxon>Hippoboscoidea</taxon>
        <taxon>Glossinidae</taxon>
        <taxon>Glossina</taxon>
    </lineage>
</organism>
<dbReference type="AlphaFoldDB" id="A0A9C6E3L9"/>
<keyword evidence="1" id="KW-0999">Mitochondrion inner membrane</keyword>
<protein>
    <recommendedName>
        <fullName evidence="1">Mitochondrial import inner membrane translocase subunit</fullName>
    </recommendedName>
</protein>
<dbReference type="GO" id="GO:0015031">
    <property type="term" value="P:protein transport"/>
    <property type="evidence" value="ECO:0007669"/>
    <property type="project" value="UniProtKB-KW"/>
</dbReference>
<keyword evidence="1" id="KW-0811">Translocation</keyword>
<accession>A0A9C6E3L9</accession>
<comment type="domain">
    <text evidence="1">The twin CX3C motif contains 4 conserved Cys residues that form 2 disulfide bonds in the mitochondrial intermembrane space.</text>
</comment>
<dbReference type="GO" id="GO:0005743">
    <property type="term" value="C:mitochondrial inner membrane"/>
    <property type="evidence" value="ECO:0007669"/>
    <property type="project" value="UniProtKB-SubCell"/>
</dbReference>
<evidence type="ECO:0000313" key="4">
    <source>
        <dbReference type="RefSeq" id="XP_037899659.1"/>
    </source>
</evidence>
<keyword evidence="1" id="KW-0813">Transport</keyword>
<gene>
    <name evidence="4" type="primary">LOC119644199</name>
</gene>
<keyword evidence="1" id="KW-0143">Chaperone</keyword>
<dbReference type="Pfam" id="PF02953">
    <property type="entry name" value="zf-Tim10_DDP"/>
    <property type="match status" value="1"/>
</dbReference>
<keyword evidence="3" id="KW-1185">Reference proteome</keyword>
<dbReference type="Gene3D" id="1.10.287.810">
    <property type="entry name" value="Mitochondrial import inner membrane translocase subunit tim13 like domains"/>
    <property type="match status" value="1"/>
</dbReference>